<evidence type="ECO:0000259" key="2">
    <source>
        <dbReference type="Pfam" id="PF00582"/>
    </source>
</evidence>
<dbReference type="RefSeq" id="WP_048543631.1">
    <property type="nucleotide sequence ID" value="NZ_HF571038.1"/>
</dbReference>
<dbReference type="PANTHER" id="PTHR46268">
    <property type="entry name" value="STRESS RESPONSE PROTEIN NHAX"/>
    <property type="match status" value="1"/>
</dbReference>
<evidence type="ECO:0000256" key="1">
    <source>
        <dbReference type="ARBA" id="ARBA00008791"/>
    </source>
</evidence>
<comment type="caution">
    <text evidence="3">The sequence shown here is derived from an EMBL/GenBank/DDBJ whole genome shotgun (WGS) entry which is preliminary data.</text>
</comment>
<evidence type="ECO:0000313" key="3">
    <source>
        <dbReference type="EMBL" id="CCI53090.1"/>
    </source>
</evidence>
<dbReference type="EMBL" id="CAJC01000139">
    <property type="protein sequence ID" value="CCI53090.1"/>
    <property type="molecule type" value="Genomic_DNA"/>
</dbReference>
<reference evidence="3 4" key="1">
    <citation type="journal article" date="2013" name="ISME J.">
        <title>A metabolic model for members of the genus Tetrasphaera involved in enhanced biological phosphorus removal.</title>
        <authorList>
            <person name="Kristiansen R."/>
            <person name="Nguyen H.T.T."/>
            <person name="Saunders A.M."/>
            <person name="Nielsen J.L."/>
            <person name="Wimmer R."/>
            <person name="Le V.Q."/>
            <person name="McIlroy S.J."/>
            <person name="Petrovski S."/>
            <person name="Seviour R.J."/>
            <person name="Calteau A."/>
            <person name="Nielsen K.L."/>
            <person name="Nielsen P.H."/>
        </authorList>
    </citation>
    <scope>NUCLEOTIDE SEQUENCE [LARGE SCALE GENOMIC DNA]</scope>
    <source>
        <strain evidence="3 4">Ben 74</strain>
    </source>
</reference>
<dbReference type="OrthoDB" id="6174426at2"/>
<dbReference type="InterPro" id="IPR006015">
    <property type="entry name" value="Universal_stress_UspA"/>
</dbReference>
<dbReference type="Gene3D" id="3.40.50.620">
    <property type="entry name" value="HUPs"/>
    <property type="match status" value="2"/>
</dbReference>
<sequence>MTTPSNAEVQSLVDEVPAGAIVVGVAGRAEDDNTLRWAADRARATGAPVHLLSTLDFDAPLIGPTDFVPVEDLQRALSVDVNRILREAAATVAEREPGIAVTQQSATGSAARALLAASARAREVVLGSARVGRLERILLGSTSTGVVGLASCPVVVVGGSLPDQGDVVVGFDGSAPAQAALSYAAELAETVGAGVRTVTVWNLEVVDGVVATTPGSPQYDQVLRRYQERVDEALAPVRERHTGVSFSTTIRQGGAARVVAEEAASARILVIGSRGRGGVVGMLFGSVSRKLLNSVTVPVAVLNRAQD</sequence>
<gene>
    <name evidence="3" type="ORF">BN13_30042</name>
</gene>
<dbReference type="SUPFAM" id="SSF52402">
    <property type="entry name" value="Adenine nucleotide alpha hydrolases-like"/>
    <property type="match status" value="2"/>
</dbReference>
<dbReference type="InterPro" id="IPR006016">
    <property type="entry name" value="UspA"/>
</dbReference>
<dbReference type="PANTHER" id="PTHR46268:SF6">
    <property type="entry name" value="UNIVERSAL STRESS PROTEIN UP12"/>
    <property type="match status" value="1"/>
</dbReference>
<evidence type="ECO:0000313" key="4">
    <source>
        <dbReference type="Proteomes" id="UP000035720"/>
    </source>
</evidence>
<name>A0A077MB61_9MICO</name>
<dbReference type="InterPro" id="IPR014729">
    <property type="entry name" value="Rossmann-like_a/b/a_fold"/>
</dbReference>
<organism evidence="3 4">
    <name type="scientific">Nostocoides jenkinsii Ben 74</name>
    <dbReference type="NCBI Taxonomy" id="1193518"/>
    <lineage>
        <taxon>Bacteria</taxon>
        <taxon>Bacillati</taxon>
        <taxon>Actinomycetota</taxon>
        <taxon>Actinomycetes</taxon>
        <taxon>Micrococcales</taxon>
        <taxon>Intrasporangiaceae</taxon>
        <taxon>Nostocoides</taxon>
    </lineage>
</organism>
<dbReference type="Proteomes" id="UP000035720">
    <property type="component" value="Unassembled WGS sequence"/>
</dbReference>
<feature type="domain" description="UspA" evidence="2">
    <location>
        <begin position="21"/>
        <end position="157"/>
    </location>
</feature>
<dbReference type="AlphaFoldDB" id="A0A077MB61"/>
<feature type="domain" description="UspA" evidence="2">
    <location>
        <begin position="167"/>
        <end position="302"/>
    </location>
</feature>
<dbReference type="PRINTS" id="PR01438">
    <property type="entry name" value="UNVRSLSTRESS"/>
</dbReference>
<protein>
    <recommendedName>
        <fullName evidence="2">UspA domain-containing protein</fullName>
    </recommendedName>
</protein>
<comment type="similarity">
    <text evidence="1">Belongs to the universal stress protein A family.</text>
</comment>
<dbReference type="Pfam" id="PF00582">
    <property type="entry name" value="Usp"/>
    <property type="match status" value="2"/>
</dbReference>
<accession>A0A077MB61</accession>
<proteinExistence type="inferred from homology"/>
<keyword evidence="4" id="KW-1185">Reference proteome</keyword>